<dbReference type="AlphaFoldDB" id="A0A0V8GLL2"/>
<reference evidence="1 2" key="1">
    <citation type="journal article" date="2015" name="Int. J. Syst. Evol. Microbiol.">
        <title>Exiguobacterium enclense sp. nov., isolated from sediment.</title>
        <authorList>
            <person name="Dastager S.G."/>
            <person name="Mawlankar R."/>
            <person name="Sonalkar V.V."/>
            <person name="Thorat M.N."/>
            <person name="Mual P."/>
            <person name="Verma A."/>
            <person name="Krishnamurthi S."/>
            <person name="Tang S.K."/>
            <person name="Li W.J."/>
        </authorList>
    </citation>
    <scope>NUCLEOTIDE SEQUENCE [LARGE SCALE GENOMIC DNA]</scope>
    <source>
        <strain evidence="1 2">NIO-1109</strain>
    </source>
</reference>
<name>A0A0V8GLL2_9BACL</name>
<dbReference type="Proteomes" id="UP000053797">
    <property type="component" value="Unassembled WGS sequence"/>
</dbReference>
<comment type="caution">
    <text evidence="1">The sequence shown here is derived from an EMBL/GenBank/DDBJ whole genome shotgun (WGS) entry which is preliminary data.</text>
</comment>
<proteinExistence type="predicted"/>
<gene>
    <name evidence="1" type="ORF">AS033_06330</name>
</gene>
<dbReference type="OrthoDB" id="2351605at2"/>
<dbReference type="RefSeq" id="WP_058265007.1">
    <property type="nucleotide sequence ID" value="NZ_FMYN01000001.1"/>
</dbReference>
<sequence length="207" mass="23839">MKRRLFLILLFGLVLGTLTGMHPRQETVSFTAKQVAQLYTEMTSTPVEARDVYFVERLSDHYAVAYLEAKHDRLFLLLQQTDESQRIDRIIRSKQTRESDWFEGRLLTTDEGRYLVAYGMNGSKQMKSIRFEPYKTTADGEAPLRPMQRSLSVADQERFHTVQPLPDAFPHSLYFEMIATSVDGKETIQHLTLQNVRARKPTPLGVG</sequence>
<accession>A0A0V8GLL2</accession>
<dbReference type="EMBL" id="LNQL01000001">
    <property type="protein sequence ID" value="KSU50993.1"/>
    <property type="molecule type" value="Genomic_DNA"/>
</dbReference>
<protein>
    <submittedName>
        <fullName evidence="1">Uncharacterized protein</fullName>
    </submittedName>
</protein>
<organism evidence="1 2">
    <name type="scientific">Exiguobacterium indicum</name>
    <dbReference type="NCBI Taxonomy" id="296995"/>
    <lineage>
        <taxon>Bacteria</taxon>
        <taxon>Bacillati</taxon>
        <taxon>Bacillota</taxon>
        <taxon>Bacilli</taxon>
        <taxon>Bacillales</taxon>
        <taxon>Bacillales Family XII. Incertae Sedis</taxon>
        <taxon>Exiguobacterium</taxon>
    </lineage>
</organism>
<evidence type="ECO:0000313" key="2">
    <source>
        <dbReference type="Proteomes" id="UP000053797"/>
    </source>
</evidence>
<evidence type="ECO:0000313" key="1">
    <source>
        <dbReference type="EMBL" id="KSU50993.1"/>
    </source>
</evidence>